<reference evidence="4" key="1">
    <citation type="submission" date="2018-06" db="EMBL/GenBank/DDBJ databases">
        <authorList>
            <person name="Zhirakovskaya E."/>
        </authorList>
    </citation>
    <scope>NUCLEOTIDE SEQUENCE</scope>
</reference>
<feature type="region of interest" description="Disordered" evidence="2">
    <location>
        <begin position="59"/>
        <end position="87"/>
    </location>
</feature>
<evidence type="ECO:0000256" key="2">
    <source>
        <dbReference type="SAM" id="MobiDB-lite"/>
    </source>
</evidence>
<name>A0A3B0RCI4_9ZZZZ</name>
<dbReference type="PROSITE" id="PS51199">
    <property type="entry name" value="SF4_HELICASE"/>
    <property type="match status" value="1"/>
</dbReference>
<dbReference type="GO" id="GO:0005829">
    <property type="term" value="C:cytosol"/>
    <property type="evidence" value="ECO:0007669"/>
    <property type="project" value="TreeGrafter"/>
</dbReference>
<dbReference type="EMBL" id="UOEA01000014">
    <property type="protein sequence ID" value="VAV82363.1"/>
    <property type="molecule type" value="Genomic_DNA"/>
</dbReference>
<feature type="domain" description="SF4 helicase" evidence="3">
    <location>
        <begin position="81"/>
        <end position="350"/>
    </location>
</feature>
<dbReference type="AlphaFoldDB" id="A0A3B0RCI4"/>
<dbReference type="PANTHER" id="PTHR30153:SF2">
    <property type="entry name" value="REPLICATIVE DNA HELICASE"/>
    <property type="match status" value="1"/>
</dbReference>
<dbReference type="InterPro" id="IPR003593">
    <property type="entry name" value="AAA+_ATPase"/>
</dbReference>
<evidence type="ECO:0000256" key="1">
    <source>
        <dbReference type="ARBA" id="ARBA00022515"/>
    </source>
</evidence>
<dbReference type="Gene3D" id="3.40.50.300">
    <property type="entry name" value="P-loop containing nucleotide triphosphate hydrolases"/>
    <property type="match status" value="1"/>
</dbReference>
<dbReference type="SMART" id="SM00382">
    <property type="entry name" value="AAA"/>
    <property type="match status" value="1"/>
</dbReference>
<evidence type="ECO:0000259" key="3">
    <source>
        <dbReference type="PROSITE" id="PS51199"/>
    </source>
</evidence>
<dbReference type="InterPro" id="IPR007694">
    <property type="entry name" value="DNA_helicase_DnaB-like_C"/>
</dbReference>
<dbReference type="GO" id="GO:0006269">
    <property type="term" value="P:DNA replication, synthesis of primer"/>
    <property type="evidence" value="ECO:0007669"/>
    <property type="project" value="UniProtKB-KW"/>
</dbReference>
<sequence>MAFYPTKELIDQVFGVAVPKPLEKDHARNDGLEAECLNSGTYIDPATFFPRLEGEDGRSPIGIFNSHKPENWSKKAKNGQKTSKNTTIKTGFPELDSLLGELKDDSLTLIAGLPGVGKTSLALNIAEHAAADGNAPVGFFSLDIDREELLTRLVSARSHVTLDSIYSGFVTPPERKDLNAALESLYNAPIYIDTGAGHSLASIKEQILACKDRLGLKLIVIDCMQLIDSEHNTERSLRKVSFELKALACELSIPIIVTYQLPQSWQSKKVVPHPTFILRQGAAERYSADKVILIYRRGVCRECHCQIELCTCALDLDTRLVVAREDSSQGVAHLRFLSSSVHFEVPPSVD</sequence>
<protein>
    <recommendedName>
        <fullName evidence="3">SF4 helicase domain-containing protein</fullName>
    </recommendedName>
</protein>
<gene>
    <name evidence="4" type="ORF">MNBD_DELTA01-76</name>
</gene>
<organism evidence="4">
    <name type="scientific">hydrothermal vent metagenome</name>
    <dbReference type="NCBI Taxonomy" id="652676"/>
    <lineage>
        <taxon>unclassified sequences</taxon>
        <taxon>metagenomes</taxon>
        <taxon>ecological metagenomes</taxon>
    </lineage>
</organism>
<dbReference type="PANTHER" id="PTHR30153">
    <property type="entry name" value="REPLICATIVE DNA HELICASE DNAB"/>
    <property type="match status" value="1"/>
</dbReference>
<keyword evidence="1" id="KW-0639">Primosome</keyword>
<dbReference type="InterPro" id="IPR027417">
    <property type="entry name" value="P-loop_NTPase"/>
</dbReference>
<dbReference type="GO" id="GO:1990077">
    <property type="term" value="C:primosome complex"/>
    <property type="evidence" value="ECO:0007669"/>
    <property type="project" value="UniProtKB-KW"/>
</dbReference>
<accession>A0A3B0RCI4</accession>
<dbReference type="GO" id="GO:0005524">
    <property type="term" value="F:ATP binding"/>
    <property type="evidence" value="ECO:0007669"/>
    <property type="project" value="InterPro"/>
</dbReference>
<dbReference type="GO" id="GO:0003678">
    <property type="term" value="F:DNA helicase activity"/>
    <property type="evidence" value="ECO:0007669"/>
    <property type="project" value="InterPro"/>
</dbReference>
<dbReference type="Pfam" id="PF03796">
    <property type="entry name" value="DnaB_C"/>
    <property type="match status" value="1"/>
</dbReference>
<evidence type="ECO:0000313" key="4">
    <source>
        <dbReference type="EMBL" id="VAV82363.1"/>
    </source>
</evidence>
<dbReference type="SUPFAM" id="SSF52540">
    <property type="entry name" value="P-loop containing nucleoside triphosphate hydrolases"/>
    <property type="match status" value="1"/>
</dbReference>
<proteinExistence type="predicted"/>